<keyword evidence="4 8" id="KW-1003">Cell membrane</keyword>
<comment type="similarity">
    <text evidence="2 8">Belongs to the Casparian strip membrane proteins (CASP) family.</text>
</comment>
<evidence type="ECO:0000256" key="8">
    <source>
        <dbReference type="RuleBase" id="RU361233"/>
    </source>
</evidence>
<feature type="transmembrane region" description="Helical" evidence="8">
    <location>
        <begin position="98"/>
        <end position="121"/>
    </location>
</feature>
<keyword evidence="12" id="KW-1185">Reference proteome</keyword>
<evidence type="ECO:0000256" key="5">
    <source>
        <dbReference type="ARBA" id="ARBA00022692"/>
    </source>
</evidence>
<feature type="transmembrane region" description="Helical" evidence="8">
    <location>
        <begin position="133"/>
        <end position="158"/>
    </location>
</feature>
<sequence length="205" mass="21844">MASHTVTMPQTPGSYPTATPYGNPPPKQTTAAPAGGVYIAGSSLGSDRKFTKRSVASLIFRLMQLIFSVIGLSIMASAHDKRNDFTGHSLDYTDYKGYTWLMVMLIFVFVWSLITLILDALEACTSFSMGGIVALIIAVVDLFLAFLVFGAACSAATLDTDVVGGGSGKFSSRVRAATAFGFVTWLFLVPTMLLNTAIVITEVFG</sequence>
<organism evidence="11 12">
    <name type="scientific">Klebsormidium nitens</name>
    <name type="common">Green alga</name>
    <name type="synonym">Ulothrix nitens</name>
    <dbReference type="NCBI Taxonomy" id="105231"/>
    <lineage>
        <taxon>Eukaryota</taxon>
        <taxon>Viridiplantae</taxon>
        <taxon>Streptophyta</taxon>
        <taxon>Klebsormidiophyceae</taxon>
        <taxon>Klebsormidiales</taxon>
        <taxon>Klebsormidiaceae</taxon>
        <taxon>Klebsormidium</taxon>
    </lineage>
</organism>
<protein>
    <recommendedName>
        <fullName evidence="8">CASP-like protein</fullName>
    </recommendedName>
</protein>
<dbReference type="OMA" id="KFDISCS"/>
<feature type="compositionally biased region" description="Polar residues" evidence="9">
    <location>
        <begin position="1"/>
        <end position="17"/>
    </location>
</feature>
<dbReference type="Proteomes" id="UP000054558">
    <property type="component" value="Unassembled WGS sequence"/>
</dbReference>
<evidence type="ECO:0000256" key="2">
    <source>
        <dbReference type="ARBA" id="ARBA00007651"/>
    </source>
</evidence>
<evidence type="ECO:0000313" key="12">
    <source>
        <dbReference type="Proteomes" id="UP000054558"/>
    </source>
</evidence>
<evidence type="ECO:0000256" key="1">
    <source>
        <dbReference type="ARBA" id="ARBA00004651"/>
    </source>
</evidence>
<feature type="region of interest" description="Disordered" evidence="9">
    <location>
        <begin position="1"/>
        <end position="29"/>
    </location>
</feature>
<evidence type="ECO:0000256" key="3">
    <source>
        <dbReference type="ARBA" id="ARBA00011489"/>
    </source>
</evidence>
<dbReference type="Pfam" id="PF04535">
    <property type="entry name" value="CASP_dom"/>
    <property type="match status" value="1"/>
</dbReference>
<evidence type="ECO:0000256" key="4">
    <source>
        <dbReference type="ARBA" id="ARBA00022475"/>
    </source>
</evidence>
<feature type="transmembrane region" description="Helical" evidence="8">
    <location>
        <begin position="178"/>
        <end position="200"/>
    </location>
</feature>
<evidence type="ECO:0000256" key="6">
    <source>
        <dbReference type="ARBA" id="ARBA00022989"/>
    </source>
</evidence>
<dbReference type="AlphaFoldDB" id="A0A1Y1IAN6"/>
<comment type="subcellular location">
    <subcellularLocation>
        <location evidence="1 8">Cell membrane</location>
        <topology evidence="1 8">Multi-pass membrane protein</topology>
    </subcellularLocation>
</comment>
<evidence type="ECO:0000256" key="7">
    <source>
        <dbReference type="ARBA" id="ARBA00023136"/>
    </source>
</evidence>
<comment type="subunit">
    <text evidence="3 8">Homodimer and heterodimers.</text>
</comment>
<feature type="transmembrane region" description="Helical" evidence="8">
    <location>
        <begin position="58"/>
        <end position="78"/>
    </location>
</feature>
<feature type="domain" description="Casparian strip membrane protein" evidence="10">
    <location>
        <begin position="53"/>
        <end position="187"/>
    </location>
</feature>
<reference evidence="11 12" key="1">
    <citation type="journal article" date="2014" name="Nat. Commun.">
        <title>Klebsormidium flaccidum genome reveals primary factors for plant terrestrial adaptation.</title>
        <authorList>
            <person name="Hori K."/>
            <person name="Maruyama F."/>
            <person name="Fujisawa T."/>
            <person name="Togashi T."/>
            <person name="Yamamoto N."/>
            <person name="Seo M."/>
            <person name="Sato S."/>
            <person name="Yamada T."/>
            <person name="Mori H."/>
            <person name="Tajima N."/>
            <person name="Moriyama T."/>
            <person name="Ikeuchi M."/>
            <person name="Watanabe M."/>
            <person name="Wada H."/>
            <person name="Kobayashi K."/>
            <person name="Saito M."/>
            <person name="Masuda T."/>
            <person name="Sasaki-Sekimoto Y."/>
            <person name="Mashiguchi K."/>
            <person name="Awai K."/>
            <person name="Shimojima M."/>
            <person name="Masuda S."/>
            <person name="Iwai M."/>
            <person name="Nobusawa T."/>
            <person name="Narise T."/>
            <person name="Kondo S."/>
            <person name="Saito H."/>
            <person name="Sato R."/>
            <person name="Murakawa M."/>
            <person name="Ihara Y."/>
            <person name="Oshima-Yamada Y."/>
            <person name="Ohtaka K."/>
            <person name="Satoh M."/>
            <person name="Sonobe K."/>
            <person name="Ishii M."/>
            <person name="Ohtani R."/>
            <person name="Kanamori-Sato M."/>
            <person name="Honoki R."/>
            <person name="Miyazaki D."/>
            <person name="Mochizuki H."/>
            <person name="Umetsu J."/>
            <person name="Higashi K."/>
            <person name="Shibata D."/>
            <person name="Kamiya Y."/>
            <person name="Sato N."/>
            <person name="Nakamura Y."/>
            <person name="Tabata S."/>
            <person name="Ida S."/>
            <person name="Kurokawa K."/>
            <person name="Ohta H."/>
        </authorList>
    </citation>
    <scope>NUCLEOTIDE SEQUENCE [LARGE SCALE GENOMIC DNA]</scope>
    <source>
        <strain evidence="11 12">NIES-2285</strain>
    </source>
</reference>
<evidence type="ECO:0000256" key="9">
    <source>
        <dbReference type="SAM" id="MobiDB-lite"/>
    </source>
</evidence>
<dbReference type="InterPro" id="IPR006702">
    <property type="entry name" value="CASP_dom"/>
</dbReference>
<dbReference type="EMBL" id="DF237275">
    <property type="protein sequence ID" value="GAQ87022.1"/>
    <property type="molecule type" value="Genomic_DNA"/>
</dbReference>
<gene>
    <name evidence="11" type="ORF">KFL_003260050</name>
</gene>
<keyword evidence="7 8" id="KW-0472">Membrane</keyword>
<accession>A0A1Y1IAN6</accession>
<dbReference type="PANTHER" id="PTHR33573:SF50">
    <property type="entry name" value="CASP-LIKE PROTEIN 4A3"/>
    <property type="match status" value="1"/>
</dbReference>
<keyword evidence="6 8" id="KW-1133">Transmembrane helix</keyword>
<evidence type="ECO:0000259" key="10">
    <source>
        <dbReference type="Pfam" id="PF04535"/>
    </source>
</evidence>
<name>A0A1Y1IAN6_KLENI</name>
<keyword evidence="5 8" id="KW-0812">Transmembrane</keyword>
<dbReference type="PANTHER" id="PTHR33573">
    <property type="entry name" value="CASP-LIKE PROTEIN 4A4"/>
    <property type="match status" value="1"/>
</dbReference>
<proteinExistence type="inferred from homology"/>
<dbReference type="OrthoDB" id="672180at2759"/>
<evidence type="ECO:0000313" key="11">
    <source>
        <dbReference type="EMBL" id="GAQ87022.1"/>
    </source>
</evidence>
<dbReference type="GO" id="GO:0005886">
    <property type="term" value="C:plasma membrane"/>
    <property type="evidence" value="ECO:0007669"/>
    <property type="project" value="UniProtKB-SubCell"/>
</dbReference>